<dbReference type="EMBL" id="JAEUAX010000019">
    <property type="protein sequence ID" value="MBW9111894.1"/>
    <property type="molecule type" value="Genomic_DNA"/>
</dbReference>
<protein>
    <submittedName>
        <fullName evidence="1">RidA family protein</fullName>
    </submittedName>
</protein>
<dbReference type="Pfam" id="PF01042">
    <property type="entry name" value="Ribonuc_L-PSP"/>
    <property type="match status" value="1"/>
</dbReference>
<dbReference type="CDD" id="cd00448">
    <property type="entry name" value="YjgF_YER057c_UK114_family"/>
    <property type="match status" value="1"/>
</dbReference>
<sequence length="131" mass="14117">MTNIRTINPSTFGPALFPYSQATVAGGFVYIAGQVALDDDNNVVSPGDAYEQTKVTLDRISRVLAEVDGTLEDIVTATVFVPSLDHLPEFNRAWQEVFGDHRPARATVVAGLLIDGLVVEVQSTAVLRQTS</sequence>
<gene>
    <name evidence="1" type="ORF">JNB61_19175</name>
</gene>
<dbReference type="Proteomes" id="UP000777440">
    <property type="component" value="Unassembled WGS sequence"/>
</dbReference>
<dbReference type="SUPFAM" id="SSF55298">
    <property type="entry name" value="YjgF-like"/>
    <property type="match status" value="1"/>
</dbReference>
<dbReference type="Gene3D" id="3.30.1330.40">
    <property type="entry name" value="RutC-like"/>
    <property type="match status" value="1"/>
</dbReference>
<evidence type="ECO:0000313" key="1">
    <source>
        <dbReference type="EMBL" id="MBW9111894.1"/>
    </source>
</evidence>
<dbReference type="PANTHER" id="PTHR43857:SF1">
    <property type="entry name" value="YJGH FAMILY PROTEIN"/>
    <property type="match status" value="1"/>
</dbReference>
<dbReference type="InterPro" id="IPR006175">
    <property type="entry name" value="YjgF/YER057c/UK114"/>
</dbReference>
<dbReference type="RefSeq" id="WP_220292538.1">
    <property type="nucleotide sequence ID" value="NZ_JAEUAX010000019.1"/>
</dbReference>
<keyword evidence="2" id="KW-1185">Reference proteome</keyword>
<dbReference type="InterPro" id="IPR035959">
    <property type="entry name" value="RutC-like_sf"/>
</dbReference>
<comment type="caution">
    <text evidence="1">The sequence shown here is derived from an EMBL/GenBank/DDBJ whole genome shotgun (WGS) entry which is preliminary data.</text>
</comment>
<name>A0ABS7I2K5_9MICO</name>
<proteinExistence type="predicted"/>
<reference evidence="1 2" key="1">
    <citation type="journal article" date="2021" name="MBio">
        <title>Poor Competitiveness of Bradyrhizobium in Pigeon Pea Root Colonization in Indian Soils.</title>
        <authorList>
            <person name="Chalasani D."/>
            <person name="Basu A."/>
            <person name="Pullabhotla S.V.S.R.N."/>
            <person name="Jorrin B."/>
            <person name="Neal A.L."/>
            <person name="Poole P.S."/>
            <person name="Podile A.R."/>
            <person name="Tkacz A."/>
        </authorList>
    </citation>
    <scope>NUCLEOTIDE SEQUENCE [LARGE SCALE GENOMIC DNA]</scope>
    <source>
        <strain evidence="1 2">HU12</strain>
    </source>
</reference>
<organism evidence="1 2">
    <name type="scientific">Microbacterium ureisolvens</name>
    <dbReference type="NCBI Taxonomy" id="2781186"/>
    <lineage>
        <taxon>Bacteria</taxon>
        <taxon>Bacillati</taxon>
        <taxon>Actinomycetota</taxon>
        <taxon>Actinomycetes</taxon>
        <taxon>Micrococcales</taxon>
        <taxon>Microbacteriaceae</taxon>
        <taxon>Microbacterium</taxon>
    </lineage>
</organism>
<evidence type="ECO:0000313" key="2">
    <source>
        <dbReference type="Proteomes" id="UP000777440"/>
    </source>
</evidence>
<accession>A0ABS7I2K5</accession>
<dbReference type="PANTHER" id="PTHR43857">
    <property type="entry name" value="BLR7761 PROTEIN"/>
    <property type="match status" value="1"/>
</dbReference>